<comment type="caution">
    <text evidence="3">The sequence shown here is derived from an EMBL/GenBank/DDBJ whole genome shotgun (WGS) entry which is preliminary data.</text>
</comment>
<sequence length="155" mass="17428">MALVGKRGGRNFGYGRQLSYAGPQALRDLFGGGHYGTVKAHSDRWLAFVRWCRSEDGPGINDARQIDRQTLLDYAEHLRHLVERSDLAIATAQNRLSSVNRTLTALRGDPYVKVPSPSKALGMRRTSVRRSVPQGQDREHVKRVLEVLCAHQQPR</sequence>
<dbReference type="AlphaFoldDB" id="A0A1C7YYW7"/>
<keyword evidence="1" id="KW-0238">DNA-binding</keyword>
<feature type="non-terminal residue" evidence="3">
    <location>
        <position position="155"/>
    </location>
</feature>
<gene>
    <name evidence="3" type="ORF">AFK24_23575</name>
</gene>
<organism evidence="3 4">
    <name type="scientific">Pseudomonas syringae</name>
    <dbReference type="NCBI Taxonomy" id="317"/>
    <lineage>
        <taxon>Bacteria</taxon>
        <taxon>Pseudomonadati</taxon>
        <taxon>Pseudomonadota</taxon>
        <taxon>Gammaproteobacteria</taxon>
        <taxon>Pseudomonadales</taxon>
        <taxon>Pseudomonadaceae</taxon>
        <taxon>Pseudomonas</taxon>
    </lineage>
</organism>
<evidence type="ECO:0000256" key="1">
    <source>
        <dbReference type="ARBA" id="ARBA00023125"/>
    </source>
</evidence>
<proteinExistence type="predicted"/>
<dbReference type="EMBL" id="LGSI01000068">
    <property type="protein sequence ID" value="OCR22110.1"/>
    <property type="molecule type" value="Genomic_DNA"/>
</dbReference>
<evidence type="ECO:0000313" key="3">
    <source>
        <dbReference type="EMBL" id="OCR22110.1"/>
    </source>
</evidence>
<accession>A0A1C7YYW7</accession>
<evidence type="ECO:0000256" key="2">
    <source>
        <dbReference type="SAM" id="MobiDB-lite"/>
    </source>
</evidence>
<feature type="region of interest" description="Disordered" evidence="2">
    <location>
        <begin position="116"/>
        <end position="136"/>
    </location>
</feature>
<protein>
    <submittedName>
        <fullName evidence="3">Integrase</fullName>
    </submittedName>
</protein>
<reference evidence="3 4" key="1">
    <citation type="submission" date="2015-07" db="EMBL/GenBank/DDBJ databases">
        <title>Draft genome sequence of a diazotrophic, plant growth-promoting rhizobacterium of the Pseudomonas syringae complex.</title>
        <authorList>
            <person name="Patten C.L."/>
            <person name="Jeong H."/>
        </authorList>
    </citation>
    <scope>NUCLEOTIDE SEQUENCE [LARGE SCALE GENOMIC DNA]</scope>
    <source>
        <strain evidence="3 4">GR12-2</strain>
    </source>
</reference>
<name>A0A1C7YYW7_PSESX</name>
<dbReference type="Proteomes" id="UP000093104">
    <property type="component" value="Unassembled WGS sequence"/>
</dbReference>
<dbReference type="Gene3D" id="1.10.150.130">
    <property type="match status" value="1"/>
</dbReference>
<dbReference type="PATRIC" id="fig|317.243.peg.1"/>
<evidence type="ECO:0000313" key="4">
    <source>
        <dbReference type="Proteomes" id="UP000093104"/>
    </source>
</evidence>
<dbReference type="InterPro" id="IPR010998">
    <property type="entry name" value="Integrase_recombinase_N"/>
</dbReference>
<dbReference type="GO" id="GO:0003677">
    <property type="term" value="F:DNA binding"/>
    <property type="evidence" value="ECO:0007669"/>
    <property type="project" value="UniProtKB-KW"/>
</dbReference>